<dbReference type="OrthoDB" id="2688210at2759"/>
<dbReference type="Proteomes" id="UP000683000">
    <property type="component" value="Unassembled WGS sequence"/>
</dbReference>
<protein>
    <submittedName>
        <fullName evidence="2">Uncharacterized protein</fullName>
    </submittedName>
</protein>
<comment type="caution">
    <text evidence="2">The sequence shown here is derived from an EMBL/GenBank/DDBJ whole genome shotgun (WGS) entry which is preliminary data.</text>
</comment>
<proteinExistence type="predicted"/>
<keyword evidence="3" id="KW-1185">Reference proteome</keyword>
<feature type="compositionally biased region" description="Basic and acidic residues" evidence="1">
    <location>
        <begin position="229"/>
        <end position="248"/>
    </location>
</feature>
<name>A0A8I2YPT7_9AGAM</name>
<evidence type="ECO:0000313" key="2">
    <source>
        <dbReference type="EMBL" id="KAG6376714.1"/>
    </source>
</evidence>
<gene>
    <name evidence="2" type="ORF">JVT61DRAFT_1731</name>
</gene>
<organism evidence="2 3">
    <name type="scientific">Boletus reticuloceps</name>
    <dbReference type="NCBI Taxonomy" id="495285"/>
    <lineage>
        <taxon>Eukaryota</taxon>
        <taxon>Fungi</taxon>
        <taxon>Dikarya</taxon>
        <taxon>Basidiomycota</taxon>
        <taxon>Agaricomycotina</taxon>
        <taxon>Agaricomycetes</taxon>
        <taxon>Agaricomycetidae</taxon>
        <taxon>Boletales</taxon>
        <taxon>Boletineae</taxon>
        <taxon>Boletaceae</taxon>
        <taxon>Boletoideae</taxon>
        <taxon>Boletus</taxon>
    </lineage>
</organism>
<evidence type="ECO:0000313" key="3">
    <source>
        <dbReference type="Proteomes" id="UP000683000"/>
    </source>
</evidence>
<evidence type="ECO:0000256" key="1">
    <source>
        <dbReference type="SAM" id="MobiDB-lite"/>
    </source>
</evidence>
<reference evidence="2" key="1">
    <citation type="submission" date="2021-03" db="EMBL/GenBank/DDBJ databases">
        <title>Evolutionary innovations through gain and loss of genes in the ectomycorrhizal Boletales.</title>
        <authorList>
            <person name="Wu G."/>
            <person name="Miyauchi S."/>
            <person name="Morin E."/>
            <person name="Yang Z.-L."/>
            <person name="Xu J."/>
            <person name="Martin F.M."/>
        </authorList>
    </citation>
    <scope>NUCLEOTIDE SEQUENCE</scope>
    <source>
        <strain evidence="2">BR01</strain>
    </source>
</reference>
<accession>A0A8I2YPT7</accession>
<sequence length="248" mass="27892">MPDDSSLSLITSDNGTPSFVPSTANRGKLSPIPDEDLTFEQFGLAAIRMISAMRECSWDPAHINMFISFWRNIETHPWRGSRIQRQQQALLKYQSAQRLNWHKVIGSTNAFSLAQINEATLLITLNDLKEIADEQQARVFQEVRPLPPLLNSNPTNHPFRISSLPTSRSRLGTSHLPRVTVPHTPTPRVTVPHTPLLPSLPHHTHTPLSTHADVEPHAFLHGRAPLQQRRTEVSEDGETKERRGGSED</sequence>
<dbReference type="AlphaFoldDB" id="A0A8I2YPT7"/>
<feature type="region of interest" description="Disordered" evidence="1">
    <location>
        <begin position="1"/>
        <end position="27"/>
    </location>
</feature>
<feature type="region of interest" description="Disordered" evidence="1">
    <location>
        <begin position="149"/>
        <end position="248"/>
    </location>
</feature>
<feature type="compositionally biased region" description="Polar residues" evidence="1">
    <location>
        <begin position="1"/>
        <end position="25"/>
    </location>
</feature>
<dbReference type="EMBL" id="JAGFBS010000011">
    <property type="protein sequence ID" value="KAG6376714.1"/>
    <property type="molecule type" value="Genomic_DNA"/>
</dbReference>
<feature type="compositionally biased region" description="Low complexity" evidence="1">
    <location>
        <begin position="175"/>
        <end position="211"/>
    </location>
</feature>
<feature type="compositionally biased region" description="Polar residues" evidence="1">
    <location>
        <begin position="163"/>
        <end position="172"/>
    </location>
</feature>
<feature type="compositionally biased region" description="Low complexity" evidence="1">
    <location>
        <begin position="149"/>
        <end position="158"/>
    </location>
</feature>